<dbReference type="EMBL" id="NNRN01000055">
    <property type="protein sequence ID" value="OYR26378.1"/>
    <property type="molecule type" value="Genomic_DNA"/>
</dbReference>
<accession>A0A256GH96</accession>
<dbReference type="Proteomes" id="UP000216363">
    <property type="component" value="Unassembled WGS sequence"/>
</dbReference>
<evidence type="ECO:0000313" key="3">
    <source>
        <dbReference type="Proteomes" id="UP000216363"/>
    </source>
</evidence>
<feature type="region of interest" description="Disordered" evidence="1">
    <location>
        <begin position="1"/>
        <end position="25"/>
    </location>
</feature>
<evidence type="ECO:0000313" key="2">
    <source>
        <dbReference type="EMBL" id="OYR26378.1"/>
    </source>
</evidence>
<name>A0A256GH96_9HYPH</name>
<gene>
    <name evidence="2" type="ORF">CES86_3846</name>
</gene>
<protein>
    <submittedName>
        <fullName evidence="2">Uncharacterized protein</fullName>
    </submittedName>
</protein>
<dbReference type="AlphaFoldDB" id="A0A256GH96"/>
<evidence type="ECO:0000256" key="1">
    <source>
        <dbReference type="SAM" id="MobiDB-lite"/>
    </source>
</evidence>
<organism evidence="2 3">
    <name type="scientific">Brucella lupini</name>
    <dbReference type="NCBI Taxonomy" id="255457"/>
    <lineage>
        <taxon>Bacteria</taxon>
        <taxon>Pseudomonadati</taxon>
        <taxon>Pseudomonadota</taxon>
        <taxon>Alphaproteobacteria</taxon>
        <taxon>Hyphomicrobiales</taxon>
        <taxon>Brucellaceae</taxon>
        <taxon>Brucella/Ochrobactrum group</taxon>
        <taxon>Brucella</taxon>
    </lineage>
</organism>
<proteinExistence type="predicted"/>
<sequence>MFRLTSRAATPGPHPISSMRSPSFNGRAFTKSAILGETAAGI</sequence>
<reference evidence="2 3" key="1">
    <citation type="submission" date="2017-07" db="EMBL/GenBank/DDBJ databases">
        <title>Draft genome of Ochrobactrum lupini type strain LUP21.</title>
        <authorList>
            <person name="Krzyzanowska D.M."/>
            <person name="Jafra S."/>
        </authorList>
    </citation>
    <scope>NUCLEOTIDE SEQUENCE [LARGE SCALE GENOMIC DNA]</scope>
    <source>
        <strain evidence="2 3">LUP21</strain>
    </source>
</reference>
<comment type="caution">
    <text evidence="2">The sequence shown here is derived from an EMBL/GenBank/DDBJ whole genome shotgun (WGS) entry which is preliminary data.</text>
</comment>